<dbReference type="InterPro" id="IPR025419">
    <property type="entry name" value="DUF4142"/>
</dbReference>
<dbReference type="PANTHER" id="PTHR38593">
    <property type="entry name" value="BLR2558 PROTEIN"/>
    <property type="match status" value="1"/>
</dbReference>
<feature type="domain" description="DUF4142" evidence="2">
    <location>
        <begin position="47"/>
        <end position="182"/>
    </location>
</feature>
<dbReference type="Proteomes" id="UP001501844">
    <property type="component" value="Unassembled WGS sequence"/>
</dbReference>
<comment type="caution">
    <text evidence="3">The sequence shown here is derived from an EMBL/GenBank/DDBJ whole genome shotgun (WGS) entry which is preliminary data.</text>
</comment>
<reference evidence="4" key="1">
    <citation type="journal article" date="2019" name="Int. J. Syst. Evol. Microbiol.">
        <title>The Global Catalogue of Microorganisms (GCM) 10K type strain sequencing project: providing services to taxonomists for standard genome sequencing and annotation.</title>
        <authorList>
            <consortium name="The Broad Institute Genomics Platform"/>
            <consortium name="The Broad Institute Genome Sequencing Center for Infectious Disease"/>
            <person name="Wu L."/>
            <person name="Ma J."/>
        </authorList>
    </citation>
    <scope>NUCLEOTIDE SEQUENCE [LARGE SCALE GENOMIC DNA]</scope>
    <source>
        <strain evidence="4">JCM 17917</strain>
    </source>
</reference>
<dbReference type="EMBL" id="BAABGX010000002">
    <property type="protein sequence ID" value="GAA4307066.1"/>
    <property type="molecule type" value="Genomic_DNA"/>
</dbReference>
<dbReference type="InterPro" id="IPR012347">
    <property type="entry name" value="Ferritin-like"/>
</dbReference>
<feature type="chain" id="PRO_5046887377" description="DUF4142 domain-containing protein" evidence="1">
    <location>
        <begin position="23"/>
        <end position="188"/>
    </location>
</feature>
<dbReference type="PROSITE" id="PS51257">
    <property type="entry name" value="PROKAR_LIPOPROTEIN"/>
    <property type="match status" value="1"/>
</dbReference>
<dbReference type="RefSeq" id="WP_345166041.1">
    <property type="nucleotide sequence ID" value="NZ_BAABGX010000002.1"/>
</dbReference>
<keyword evidence="4" id="KW-1185">Reference proteome</keyword>
<dbReference type="Pfam" id="PF13628">
    <property type="entry name" value="DUF4142"/>
    <property type="match status" value="1"/>
</dbReference>
<accession>A0ABP8FM68</accession>
<sequence length="188" mass="20179">MMKKWIYTLGVAGILCSSTGCATLGIGTDGTPTGTGTGTETQSTKQADQAFVTAAASSGQLELRLSEVALQKAVTIETREFSRIMVNHHGKANSELQSLARQQDLSYSTTLRSEHQAIYDRVSKLTGAAFEKAYATEMEAVHQQDVTLFRGASQGNLNVSLSGYALKTLPVLQGHVRLATQLKNVLTK</sequence>
<organism evidence="3 4">
    <name type="scientific">Nibribacter koreensis</name>
    <dbReference type="NCBI Taxonomy" id="1084519"/>
    <lineage>
        <taxon>Bacteria</taxon>
        <taxon>Pseudomonadati</taxon>
        <taxon>Bacteroidota</taxon>
        <taxon>Cytophagia</taxon>
        <taxon>Cytophagales</taxon>
        <taxon>Hymenobacteraceae</taxon>
        <taxon>Nibribacter</taxon>
    </lineage>
</organism>
<dbReference type="Gene3D" id="1.20.1260.10">
    <property type="match status" value="1"/>
</dbReference>
<proteinExistence type="predicted"/>
<evidence type="ECO:0000313" key="3">
    <source>
        <dbReference type="EMBL" id="GAA4307066.1"/>
    </source>
</evidence>
<dbReference type="PANTHER" id="PTHR38593:SF1">
    <property type="entry name" value="BLR2558 PROTEIN"/>
    <property type="match status" value="1"/>
</dbReference>
<keyword evidence="1" id="KW-0732">Signal</keyword>
<feature type="signal peptide" evidence="1">
    <location>
        <begin position="1"/>
        <end position="22"/>
    </location>
</feature>
<protein>
    <recommendedName>
        <fullName evidence="2">DUF4142 domain-containing protein</fullName>
    </recommendedName>
</protein>
<evidence type="ECO:0000259" key="2">
    <source>
        <dbReference type="Pfam" id="PF13628"/>
    </source>
</evidence>
<name>A0ABP8FM68_9BACT</name>
<evidence type="ECO:0000256" key="1">
    <source>
        <dbReference type="SAM" id="SignalP"/>
    </source>
</evidence>
<gene>
    <name evidence="3" type="ORF">GCM10023183_22710</name>
</gene>
<evidence type="ECO:0000313" key="4">
    <source>
        <dbReference type="Proteomes" id="UP001501844"/>
    </source>
</evidence>